<dbReference type="RefSeq" id="WP_345722513.1">
    <property type="nucleotide sequence ID" value="NZ_BAABRU010000009.1"/>
</dbReference>
<dbReference type="Proteomes" id="UP001428290">
    <property type="component" value="Unassembled WGS sequence"/>
</dbReference>
<feature type="transmembrane region" description="Helical" evidence="8">
    <location>
        <begin position="45"/>
        <end position="64"/>
    </location>
</feature>
<sequence>MDRLSLNPTTSAAHELNLPSSFTGQPTGLWLLRFGRLSLLLDRRAWLASLLLLIATVVLVGLSLGSGTVKIAPLDALAALFNQGETKNIFIVRDLRLTRVLAGGMAGAALGMAGCLLQTLSRNRLANPDTIGIDNAATAFAVASVVGVSTTLVPSGMALIGAITMLSLTFALSGGAGTRGYRFLITGLGLGAICGAATNLMLARAPIDAANDAFPWTIGSLNDRSGITVSLLAWGVVVLLPLASIVGKRLNLVRLPDAVAQSLGVRVTRLRFFTILLAGSLTGLAVAVAGPVGMIGLAAPELGRRLAGPRTVPIVPSALAGACFTMLADLLGRTVFSPTEIPVGIVTALVGGPYLLWFLLRTPRGKQL</sequence>
<reference evidence="9 10" key="1">
    <citation type="submission" date="2024-02" db="EMBL/GenBank/DDBJ databases">
        <title>Herpetosiphon gulosus NBRC 112829.</title>
        <authorList>
            <person name="Ichikawa N."/>
            <person name="Katano-Makiyama Y."/>
            <person name="Hidaka K."/>
        </authorList>
    </citation>
    <scope>NUCLEOTIDE SEQUENCE [LARGE SCALE GENOMIC DNA]</scope>
    <source>
        <strain evidence="9 10">NBRC 112829</strain>
    </source>
</reference>
<evidence type="ECO:0000313" key="10">
    <source>
        <dbReference type="Proteomes" id="UP001428290"/>
    </source>
</evidence>
<evidence type="ECO:0000256" key="3">
    <source>
        <dbReference type="ARBA" id="ARBA00022448"/>
    </source>
</evidence>
<name>A0ABP9X322_9CHLR</name>
<organism evidence="9 10">
    <name type="scientific">Herpetosiphon gulosus</name>
    <dbReference type="NCBI Taxonomy" id="1973496"/>
    <lineage>
        <taxon>Bacteria</taxon>
        <taxon>Bacillati</taxon>
        <taxon>Chloroflexota</taxon>
        <taxon>Chloroflexia</taxon>
        <taxon>Herpetosiphonales</taxon>
        <taxon>Herpetosiphonaceae</taxon>
        <taxon>Herpetosiphon</taxon>
    </lineage>
</organism>
<evidence type="ECO:0000256" key="4">
    <source>
        <dbReference type="ARBA" id="ARBA00022475"/>
    </source>
</evidence>
<feature type="transmembrane region" description="Helical" evidence="8">
    <location>
        <begin position="227"/>
        <end position="246"/>
    </location>
</feature>
<evidence type="ECO:0000256" key="6">
    <source>
        <dbReference type="ARBA" id="ARBA00022989"/>
    </source>
</evidence>
<keyword evidence="3" id="KW-0813">Transport</keyword>
<dbReference type="SUPFAM" id="SSF81345">
    <property type="entry name" value="ABC transporter involved in vitamin B12 uptake, BtuC"/>
    <property type="match status" value="1"/>
</dbReference>
<keyword evidence="6 8" id="KW-1133">Transmembrane helix</keyword>
<feature type="transmembrane region" description="Helical" evidence="8">
    <location>
        <begin position="183"/>
        <end position="207"/>
    </location>
</feature>
<evidence type="ECO:0000256" key="8">
    <source>
        <dbReference type="SAM" id="Phobius"/>
    </source>
</evidence>
<evidence type="ECO:0000256" key="5">
    <source>
        <dbReference type="ARBA" id="ARBA00022692"/>
    </source>
</evidence>
<feature type="transmembrane region" description="Helical" evidence="8">
    <location>
        <begin position="100"/>
        <end position="120"/>
    </location>
</feature>
<dbReference type="EMBL" id="BAABRU010000009">
    <property type="protein sequence ID" value="GAA5528895.1"/>
    <property type="molecule type" value="Genomic_DNA"/>
</dbReference>
<evidence type="ECO:0000256" key="1">
    <source>
        <dbReference type="ARBA" id="ARBA00004651"/>
    </source>
</evidence>
<comment type="similarity">
    <text evidence="2">Belongs to the binding-protein-dependent transport system permease family. FecCD subfamily.</text>
</comment>
<dbReference type="CDD" id="cd06550">
    <property type="entry name" value="TM_ABC_iron-siderophores_like"/>
    <property type="match status" value="1"/>
</dbReference>
<dbReference type="InterPro" id="IPR037294">
    <property type="entry name" value="ABC_BtuC-like"/>
</dbReference>
<protein>
    <submittedName>
        <fullName evidence="9">Siderophore transport system permease protein YfhA</fullName>
    </submittedName>
</protein>
<feature type="transmembrane region" description="Helical" evidence="8">
    <location>
        <begin position="272"/>
        <end position="299"/>
    </location>
</feature>
<dbReference type="PANTHER" id="PTHR30472:SF24">
    <property type="entry name" value="FERRIC ENTEROBACTIN TRANSPORT SYSTEM PERMEASE PROTEIN FEPG"/>
    <property type="match status" value="1"/>
</dbReference>
<dbReference type="PANTHER" id="PTHR30472">
    <property type="entry name" value="FERRIC ENTEROBACTIN TRANSPORT SYSTEM PERMEASE PROTEIN"/>
    <property type="match status" value="1"/>
</dbReference>
<keyword evidence="4" id="KW-1003">Cell membrane</keyword>
<comment type="subcellular location">
    <subcellularLocation>
        <location evidence="1">Cell membrane</location>
        <topology evidence="1">Multi-pass membrane protein</topology>
    </subcellularLocation>
</comment>
<dbReference type="Pfam" id="PF01032">
    <property type="entry name" value="FecCD"/>
    <property type="match status" value="1"/>
</dbReference>
<accession>A0ABP9X322</accession>
<dbReference type="Gene3D" id="1.10.3470.10">
    <property type="entry name" value="ABC transporter involved in vitamin B12 uptake, BtuC"/>
    <property type="match status" value="1"/>
</dbReference>
<feature type="transmembrane region" description="Helical" evidence="8">
    <location>
        <begin position="343"/>
        <end position="360"/>
    </location>
</feature>
<dbReference type="InterPro" id="IPR000522">
    <property type="entry name" value="ABC_transptr_permease_BtuC"/>
</dbReference>
<proteinExistence type="inferred from homology"/>
<keyword evidence="7 8" id="KW-0472">Membrane</keyword>
<comment type="caution">
    <text evidence="9">The sequence shown here is derived from an EMBL/GenBank/DDBJ whole genome shotgun (WGS) entry which is preliminary data.</text>
</comment>
<gene>
    <name evidence="9" type="primary">yfhA_2</name>
    <name evidence="9" type="ORF">Hgul01_02698</name>
</gene>
<keyword evidence="10" id="KW-1185">Reference proteome</keyword>
<evidence type="ECO:0000256" key="2">
    <source>
        <dbReference type="ARBA" id="ARBA00007935"/>
    </source>
</evidence>
<feature type="transmembrane region" description="Helical" evidence="8">
    <location>
        <begin position="140"/>
        <end position="171"/>
    </location>
</feature>
<keyword evidence="5 8" id="KW-0812">Transmembrane</keyword>
<evidence type="ECO:0000256" key="7">
    <source>
        <dbReference type="ARBA" id="ARBA00023136"/>
    </source>
</evidence>
<evidence type="ECO:0000313" key="9">
    <source>
        <dbReference type="EMBL" id="GAA5528895.1"/>
    </source>
</evidence>